<protein>
    <submittedName>
        <fullName evidence="3">Uncharacterized protein</fullName>
    </submittedName>
</protein>
<dbReference type="AlphaFoldDB" id="A0AAV3Y093"/>
<evidence type="ECO:0000313" key="4">
    <source>
        <dbReference type="Proteomes" id="UP000735302"/>
    </source>
</evidence>
<proteinExistence type="predicted"/>
<feature type="signal peptide" evidence="2">
    <location>
        <begin position="1"/>
        <end position="26"/>
    </location>
</feature>
<comment type="caution">
    <text evidence="3">The sequence shown here is derived from an EMBL/GenBank/DDBJ whole genome shotgun (WGS) entry which is preliminary data.</text>
</comment>
<reference evidence="3 4" key="1">
    <citation type="journal article" date="2021" name="Elife">
        <title>Chloroplast acquisition without the gene transfer in kleptoplastic sea slugs, Plakobranchus ocellatus.</title>
        <authorList>
            <person name="Maeda T."/>
            <person name="Takahashi S."/>
            <person name="Yoshida T."/>
            <person name="Shimamura S."/>
            <person name="Takaki Y."/>
            <person name="Nagai Y."/>
            <person name="Toyoda A."/>
            <person name="Suzuki Y."/>
            <person name="Arimoto A."/>
            <person name="Ishii H."/>
            <person name="Satoh N."/>
            <person name="Nishiyama T."/>
            <person name="Hasebe M."/>
            <person name="Maruyama T."/>
            <person name="Minagawa J."/>
            <person name="Obokata J."/>
            <person name="Shigenobu S."/>
        </authorList>
    </citation>
    <scope>NUCLEOTIDE SEQUENCE [LARGE SCALE GENOMIC DNA]</scope>
</reference>
<evidence type="ECO:0000256" key="2">
    <source>
        <dbReference type="SAM" id="SignalP"/>
    </source>
</evidence>
<organism evidence="3 4">
    <name type="scientific">Plakobranchus ocellatus</name>
    <dbReference type="NCBI Taxonomy" id="259542"/>
    <lineage>
        <taxon>Eukaryota</taxon>
        <taxon>Metazoa</taxon>
        <taxon>Spiralia</taxon>
        <taxon>Lophotrochozoa</taxon>
        <taxon>Mollusca</taxon>
        <taxon>Gastropoda</taxon>
        <taxon>Heterobranchia</taxon>
        <taxon>Euthyneura</taxon>
        <taxon>Panpulmonata</taxon>
        <taxon>Sacoglossa</taxon>
        <taxon>Placobranchoidea</taxon>
        <taxon>Plakobranchidae</taxon>
        <taxon>Plakobranchus</taxon>
    </lineage>
</organism>
<sequence>MLGPSIGKPGVTSWLFFAFGILRVKGNVNNDRVRAPTLIQTFFCGSVKKRDTERERQMVKALWSCTPALSLSPEILQNSQSMLPSSDQLTTCPSPDRGKRGEISGGLYDQFIL</sequence>
<gene>
    <name evidence="3" type="ORF">PoB_000257300</name>
</gene>
<feature type="region of interest" description="Disordered" evidence="1">
    <location>
        <begin position="83"/>
        <end position="103"/>
    </location>
</feature>
<name>A0AAV3Y093_9GAST</name>
<feature type="compositionally biased region" description="Polar residues" evidence="1">
    <location>
        <begin position="83"/>
        <end position="93"/>
    </location>
</feature>
<dbReference type="EMBL" id="BLXT01000335">
    <property type="protein sequence ID" value="GFN76067.1"/>
    <property type="molecule type" value="Genomic_DNA"/>
</dbReference>
<feature type="chain" id="PRO_5043932342" evidence="2">
    <location>
        <begin position="27"/>
        <end position="113"/>
    </location>
</feature>
<keyword evidence="2" id="KW-0732">Signal</keyword>
<keyword evidence="4" id="KW-1185">Reference proteome</keyword>
<evidence type="ECO:0000313" key="3">
    <source>
        <dbReference type="EMBL" id="GFN76067.1"/>
    </source>
</evidence>
<dbReference type="Proteomes" id="UP000735302">
    <property type="component" value="Unassembled WGS sequence"/>
</dbReference>
<evidence type="ECO:0000256" key="1">
    <source>
        <dbReference type="SAM" id="MobiDB-lite"/>
    </source>
</evidence>
<accession>A0AAV3Y093</accession>